<evidence type="ECO:0000256" key="14">
    <source>
        <dbReference type="SAM" id="Phobius"/>
    </source>
</evidence>
<evidence type="ECO:0000256" key="9">
    <source>
        <dbReference type="ARBA" id="ARBA00023065"/>
    </source>
</evidence>
<feature type="transmembrane region" description="Helical" evidence="14">
    <location>
        <begin position="385"/>
        <end position="407"/>
    </location>
</feature>
<evidence type="ECO:0000256" key="8">
    <source>
        <dbReference type="ARBA" id="ARBA00023053"/>
    </source>
</evidence>
<dbReference type="AlphaFoldDB" id="A0A429XV36"/>
<comment type="similarity">
    <text evidence="2 13">Belongs to the sodium:solute symporter (SSF) (TC 2.A.21) family.</text>
</comment>
<dbReference type="InterPro" id="IPR050277">
    <property type="entry name" value="Sodium:Solute_Symporter"/>
</dbReference>
<dbReference type="GO" id="GO:0006814">
    <property type="term" value="P:sodium ion transport"/>
    <property type="evidence" value="ECO:0007669"/>
    <property type="project" value="UniProtKB-KW"/>
</dbReference>
<dbReference type="InterPro" id="IPR001734">
    <property type="entry name" value="Na/solute_symporter"/>
</dbReference>
<dbReference type="GO" id="GO:0015293">
    <property type="term" value="F:symporter activity"/>
    <property type="evidence" value="ECO:0007669"/>
    <property type="project" value="UniProtKB-KW"/>
</dbReference>
<keyword evidence="5 14" id="KW-0812">Transmembrane</keyword>
<dbReference type="GO" id="GO:0005886">
    <property type="term" value="C:plasma membrane"/>
    <property type="evidence" value="ECO:0007669"/>
    <property type="project" value="UniProtKB-SubCell"/>
</dbReference>
<evidence type="ECO:0000256" key="13">
    <source>
        <dbReference type="RuleBase" id="RU362091"/>
    </source>
</evidence>
<feature type="transmembrane region" description="Helical" evidence="14">
    <location>
        <begin position="312"/>
        <end position="340"/>
    </location>
</feature>
<feature type="transmembrane region" description="Helical" evidence="14">
    <location>
        <begin position="119"/>
        <end position="138"/>
    </location>
</feature>
<sequence length="478" mass="51267">MSLLSLTWTVTIVLSVFFIGMSLLFTKKASTSFTNFAIAGGTLPFILLLFTDIATIMGVGNFVGHSSKGYEIGLANIPFVVGEQGAKILFALVFAGFAAKFTYKTLAELMNDLLLRDKISRALVGLLTSSIMIAWVGGQAKGMGDLFSVFTGMDPIPMIVVFSGVFILYTLIGGMYSVVWTDLIQGALLIAIAIWIYVKVFAKVNFSISELKTSLGDVGAGQLAEMTLSFGEVFTLFLTGTLGVLAAQVYWQRCFAAKKPKDASRAMFYSGIVAIIFTCLATLSGLVVKATNPDLDASQAISWLILEEMTQFVALGFFILIYLAAISSASSLLHSAAVVITNDLVIPNSKVRNDDFYIKFTRWCILIVGIFSVGAAVWAQSIIGLFSLAYTMAGGGVIPVLIIGLLWKRRKQEAFGMGRQNSGVSVWGGRVGLVSGAVASLAFGILWGVLISAILTIMLSLLLPTDRDSQLPEESVAQ</sequence>
<keyword evidence="3" id="KW-0813">Transport</keyword>
<dbReference type="RefSeq" id="WP_126052056.1">
    <property type="nucleotide sequence ID" value="NZ_QYTV02000010.1"/>
</dbReference>
<feature type="transmembrane region" description="Helical" evidence="14">
    <location>
        <begin position="37"/>
        <end position="57"/>
    </location>
</feature>
<evidence type="ECO:0000256" key="5">
    <source>
        <dbReference type="ARBA" id="ARBA00022692"/>
    </source>
</evidence>
<dbReference type="PROSITE" id="PS50283">
    <property type="entry name" value="NA_SOLUT_SYMP_3"/>
    <property type="match status" value="1"/>
</dbReference>
<feature type="transmembrane region" description="Helical" evidence="14">
    <location>
        <begin position="226"/>
        <end position="247"/>
    </location>
</feature>
<evidence type="ECO:0000313" key="15">
    <source>
        <dbReference type="EMBL" id="RST72049.1"/>
    </source>
</evidence>
<dbReference type="CDD" id="cd10322">
    <property type="entry name" value="SLC5sbd"/>
    <property type="match status" value="1"/>
</dbReference>
<keyword evidence="9" id="KW-0406">Ion transport</keyword>
<evidence type="ECO:0000256" key="10">
    <source>
        <dbReference type="ARBA" id="ARBA00023136"/>
    </source>
</evidence>
<dbReference type="PANTHER" id="PTHR48086">
    <property type="entry name" value="SODIUM/PROLINE SYMPORTER-RELATED"/>
    <property type="match status" value="1"/>
</dbReference>
<name>A0A429XV36_9BACI</name>
<dbReference type="EMBL" id="QYTV02000010">
    <property type="protein sequence ID" value="RST72049.1"/>
    <property type="molecule type" value="Genomic_DNA"/>
</dbReference>
<evidence type="ECO:0000256" key="4">
    <source>
        <dbReference type="ARBA" id="ARBA00022475"/>
    </source>
</evidence>
<proteinExistence type="inferred from homology"/>
<evidence type="ECO:0000313" key="16">
    <source>
        <dbReference type="Proteomes" id="UP000287156"/>
    </source>
</evidence>
<keyword evidence="4" id="KW-1003">Cell membrane</keyword>
<protein>
    <submittedName>
        <fullName evidence="15">Sodium:solute symporter family protein</fullName>
    </submittedName>
</protein>
<keyword evidence="7 14" id="KW-1133">Transmembrane helix</keyword>
<accession>A0A429XV36</accession>
<dbReference type="OrthoDB" id="9789704at2"/>
<keyword evidence="6" id="KW-0769">Symport</keyword>
<evidence type="ECO:0000256" key="3">
    <source>
        <dbReference type="ARBA" id="ARBA00022448"/>
    </source>
</evidence>
<evidence type="ECO:0000256" key="1">
    <source>
        <dbReference type="ARBA" id="ARBA00004651"/>
    </source>
</evidence>
<evidence type="ECO:0000256" key="11">
    <source>
        <dbReference type="ARBA" id="ARBA00023201"/>
    </source>
</evidence>
<gene>
    <name evidence="15" type="ORF">D4T97_017460</name>
</gene>
<feature type="transmembrane region" description="Helical" evidence="14">
    <location>
        <begin position="158"/>
        <end position="179"/>
    </location>
</feature>
<feature type="transmembrane region" description="Helical" evidence="14">
    <location>
        <begin position="6"/>
        <end position="25"/>
    </location>
</feature>
<keyword evidence="16" id="KW-1185">Reference proteome</keyword>
<evidence type="ECO:0000256" key="7">
    <source>
        <dbReference type="ARBA" id="ARBA00022989"/>
    </source>
</evidence>
<keyword evidence="11" id="KW-0739">Sodium transport</keyword>
<feature type="transmembrane region" description="Helical" evidence="14">
    <location>
        <begin position="360"/>
        <end position="379"/>
    </location>
</feature>
<feature type="transmembrane region" description="Helical" evidence="14">
    <location>
        <begin position="268"/>
        <end position="288"/>
    </location>
</feature>
<comment type="catalytic activity">
    <reaction evidence="12">
        <text>L-proline(in) + Na(+)(in) = L-proline(out) + Na(+)(out)</text>
        <dbReference type="Rhea" id="RHEA:28967"/>
        <dbReference type="ChEBI" id="CHEBI:29101"/>
        <dbReference type="ChEBI" id="CHEBI:60039"/>
    </reaction>
</comment>
<keyword evidence="8" id="KW-0915">Sodium</keyword>
<feature type="transmembrane region" description="Helical" evidence="14">
    <location>
        <begin position="77"/>
        <end position="98"/>
    </location>
</feature>
<dbReference type="InterPro" id="IPR038377">
    <property type="entry name" value="Na/Glc_symporter_sf"/>
</dbReference>
<dbReference type="Pfam" id="PF00474">
    <property type="entry name" value="SSF"/>
    <property type="match status" value="1"/>
</dbReference>
<feature type="transmembrane region" description="Helical" evidence="14">
    <location>
        <begin position="186"/>
        <end position="206"/>
    </location>
</feature>
<dbReference type="Gene3D" id="1.20.1730.10">
    <property type="entry name" value="Sodium/glucose cotransporter"/>
    <property type="match status" value="1"/>
</dbReference>
<dbReference type="Proteomes" id="UP000287156">
    <property type="component" value="Unassembled WGS sequence"/>
</dbReference>
<evidence type="ECO:0000256" key="6">
    <source>
        <dbReference type="ARBA" id="ARBA00022847"/>
    </source>
</evidence>
<dbReference type="PANTHER" id="PTHR48086:SF3">
    <property type="entry name" value="SODIUM_PROLINE SYMPORTER"/>
    <property type="match status" value="1"/>
</dbReference>
<keyword evidence="10 14" id="KW-0472">Membrane</keyword>
<organism evidence="15 16">
    <name type="scientific">Siminovitchia acidinfaciens</name>
    <dbReference type="NCBI Taxonomy" id="2321395"/>
    <lineage>
        <taxon>Bacteria</taxon>
        <taxon>Bacillati</taxon>
        <taxon>Bacillota</taxon>
        <taxon>Bacilli</taxon>
        <taxon>Bacillales</taxon>
        <taxon>Bacillaceae</taxon>
        <taxon>Siminovitchia</taxon>
    </lineage>
</organism>
<comment type="subcellular location">
    <subcellularLocation>
        <location evidence="1">Cell membrane</location>
        <topology evidence="1">Multi-pass membrane protein</topology>
    </subcellularLocation>
</comment>
<feature type="transmembrane region" description="Helical" evidence="14">
    <location>
        <begin position="438"/>
        <end position="463"/>
    </location>
</feature>
<evidence type="ECO:0000256" key="2">
    <source>
        <dbReference type="ARBA" id="ARBA00006434"/>
    </source>
</evidence>
<evidence type="ECO:0000256" key="12">
    <source>
        <dbReference type="ARBA" id="ARBA00033708"/>
    </source>
</evidence>
<reference evidence="15" key="1">
    <citation type="submission" date="2018-12" db="EMBL/GenBank/DDBJ databases">
        <authorList>
            <person name="Sun L."/>
            <person name="Chen Z."/>
        </authorList>
    </citation>
    <scope>NUCLEOTIDE SEQUENCE [LARGE SCALE GENOMIC DNA]</scope>
    <source>
        <strain evidence="15">3-2-2</strain>
    </source>
</reference>
<comment type="caution">
    <text evidence="15">The sequence shown here is derived from an EMBL/GenBank/DDBJ whole genome shotgun (WGS) entry which is preliminary data.</text>
</comment>